<dbReference type="SUPFAM" id="SSF54060">
    <property type="entry name" value="His-Me finger endonucleases"/>
    <property type="match status" value="1"/>
</dbReference>
<organism evidence="2 3">
    <name type="scientific">Listeria phage P70</name>
    <dbReference type="NCBI Taxonomy" id="1225800"/>
    <lineage>
        <taxon>Viruses</taxon>
        <taxon>Duplodnaviria</taxon>
        <taxon>Heunggongvirae</taxon>
        <taxon>Uroviricota</taxon>
        <taxon>Caudoviricetes</taxon>
        <taxon>Homburgvirus</taxon>
        <taxon>Homburgvirus P70</taxon>
    </lineage>
</organism>
<protein>
    <submittedName>
        <fullName evidence="2">HNH endonuclease</fullName>
    </submittedName>
</protein>
<keyword evidence="2" id="KW-0378">Hydrolase</keyword>
<dbReference type="KEGG" id="vg:13827644"/>
<dbReference type="InterPro" id="IPR044925">
    <property type="entry name" value="His-Me_finger_sf"/>
</dbReference>
<sequence>MKNIVADGLPSKFYKADTDGNVYYLSKTNEWVKSTLSPLFDGYVRVRLQRDIPRKLYRVHRIIAETYIPNPNNLPQVNHINGDRSDNRVENLEWVDNKNNQINAVNRGTHKGRVKVRKVFQYTKEGELIGEFKSPTDASNMTGLDNNQISRAARGLTTSYAGFIWKY</sequence>
<dbReference type="Gene3D" id="3.90.75.20">
    <property type="match status" value="1"/>
</dbReference>
<keyword evidence="3" id="KW-1185">Reference proteome</keyword>
<dbReference type="EMBL" id="JX442241">
    <property type="protein sequence ID" value="AFQ96228.1"/>
    <property type="molecule type" value="Genomic_DNA"/>
</dbReference>
<dbReference type="InterPro" id="IPR003615">
    <property type="entry name" value="HNH_nuc"/>
</dbReference>
<evidence type="ECO:0000313" key="3">
    <source>
        <dbReference type="Proteomes" id="UP000006275"/>
    </source>
</evidence>
<keyword evidence="2" id="KW-0540">Nuclease</keyword>
<evidence type="ECO:0000313" key="2">
    <source>
        <dbReference type="EMBL" id="AFQ96228.1"/>
    </source>
</evidence>
<accession>J9QIX0</accession>
<dbReference type="Gene3D" id="1.10.10.10">
    <property type="entry name" value="Winged helix-like DNA-binding domain superfamily/Winged helix DNA-binding domain"/>
    <property type="match status" value="1"/>
</dbReference>
<dbReference type="OrthoDB" id="21336at10239"/>
<keyword evidence="2" id="KW-0255">Endonuclease</keyword>
<proteinExistence type="predicted"/>
<dbReference type="InterPro" id="IPR036388">
    <property type="entry name" value="WH-like_DNA-bd_sf"/>
</dbReference>
<dbReference type="Pfam" id="PF13392">
    <property type="entry name" value="HNH_3"/>
    <property type="match status" value="1"/>
</dbReference>
<gene>
    <name evidence="2" type="ORF">P70_0039</name>
</gene>
<reference evidence="2 3" key="1">
    <citation type="journal article" date="2012" name="J. Virol.">
        <title>Bacteriophage P70: Unique morphology and unrelatedness to other Listeria bacteriophages.</title>
        <authorList>
            <person name="Schmuki M.M."/>
            <person name="Erne D."/>
            <person name="Loessner M.J."/>
            <person name="Klumpp J."/>
        </authorList>
    </citation>
    <scope>NUCLEOTIDE SEQUENCE [LARGE SCALE GENOMIC DNA]</scope>
</reference>
<dbReference type="GeneID" id="13827644"/>
<dbReference type="GO" id="GO:0004519">
    <property type="term" value="F:endonuclease activity"/>
    <property type="evidence" value="ECO:0007669"/>
    <property type="project" value="UniProtKB-KW"/>
</dbReference>
<name>J9QIX0_9CAUD</name>
<dbReference type="Proteomes" id="UP000006275">
    <property type="component" value="Segment"/>
</dbReference>
<dbReference type="RefSeq" id="YP_006905904.1">
    <property type="nucleotide sequence ID" value="NC_018831.1"/>
</dbReference>
<evidence type="ECO:0000259" key="1">
    <source>
        <dbReference type="Pfam" id="PF13392"/>
    </source>
</evidence>
<feature type="domain" description="HNH nuclease" evidence="1">
    <location>
        <begin position="57"/>
        <end position="101"/>
    </location>
</feature>